<dbReference type="PANTHER" id="PTHR43155:SF2">
    <property type="entry name" value="CYCLIC DI-GMP PHOSPHODIESTERASE PA4108"/>
    <property type="match status" value="1"/>
</dbReference>
<dbReference type="InterPro" id="IPR029016">
    <property type="entry name" value="GAF-like_dom_sf"/>
</dbReference>
<dbReference type="Pfam" id="PF01966">
    <property type="entry name" value="HD"/>
    <property type="match status" value="1"/>
</dbReference>
<comment type="caution">
    <text evidence="2">The sequence shown here is derived from an EMBL/GenBank/DDBJ whole genome shotgun (WGS) entry which is preliminary data.</text>
</comment>
<evidence type="ECO:0000259" key="1">
    <source>
        <dbReference type="PROSITE" id="PS51832"/>
    </source>
</evidence>
<dbReference type="InterPro" id="IPR003607">
    <property type="entry name" value="HD/PDEase_dom"/>
</dbReference>
<dbReference type="EMBL" id="DRQG01000037">
    <property type="protein sequence ID" value="HGY54969.1"/>
    <property type="molecule type" value="Genomic_DNA"/>
</dbReference>
<accession>A0A7V4U137</accession>
<dbReference type="Gene3D" id="1.10.3210.10">
    <property type="entry name" value="Hypothetical protein af1432"/>
    <property type="match status" value="1"/>
</dbReference>
<dbReference type="PROSITE" id="PS51832">
    <property type="entry name" value="HD_GYP"/>
    <property type="match status" value="1"/>
</dbReference>
<dbReference type="InterPro" id="IPR006674">
    <property type="entry name" value="HD_domain"/>
</dbReference>
<dbReference type="SMART" id="SM00471">
    <property type="entry name" value="HDc"/>
    <property type="match status" value="1"/>
</dbReference>
<feature type="domain" description="HD-GYP" evidence="1">
    <location>
        <begin position="183"/>
        <end position="409"/>
    </location>
</feature>
<dbReference type="Pfam" id="PF01590">
    <property type="entry name" value="GAF"/>
    <property type="match status" value="1"/>
</dbReference>
<dbReference type="Proteomes" id="UP000885779">
    <property type="component" value="Unassembled WGS sequence"/>
</dbReference>
<dbReference type="CDD" id="cd00077">
    <property type="entry name" value="HDc"/>
    <property type="match status" value="1"/>
</dbReference>
<protein>
    <submittedName>
        <fullName evidence="2">HD domain-containing protein</fullName>
    </submittedName>
</protein>
<evidence type="ECO:0000313" key="2">
    <source>
        <dbReference type="EMBL" id="HGY54969.1"/>
    </source>
</evidence>
<name>A0A7V4U137_CALAY</name>
<dbReference type="InterPro" id="IPR037522">
    <property type="entry name" value="HD_GYP_dom"/>
</dbReference>
<sequence>MLERKEKLNRLIQFGVEISEIADLDLLLEKVLTEARRLVNADAGSIYIKEGEFLKFNYAQNDTLQAKLEPGKKLIYTTFSLPINNNSIAGFVANNGRTVNIPDAYKISSALPFSFDGSYDKISGYHTQSMLTLPMKNNRGLTIGVLQLINARNDAGKITPFADEDEPIIQHFAIYAANAIERAQMTRTTIMRMISMAELRDPKETGPHVNRVAAYAVEIYEAYARKKGLAQKDIDKNRDSLRLAAMLHDVGKVAISDLILKKPARFTNEEFEIMKTHTLHGARLFRDARSDFDEYSAEVALNHHEKWDGSGYPGHVDINSGLPLSGFETTNGKARGKKEEEIPLFGRIVALADVYDALSSARVYKEAWSEERVLDTIQQERGKHFDPALVDIFFSITDNICAIAARYPDEEKSE</sequence>
<proteinExistence type="predicted"/>
<dbReference type="InterPro" id="IPR003018">
    <property type="entry name" value="GAF"/>
</dbReference>
<dbReference type="Gene3D" id="3.30.450.40">
    <property type="match status" value="1"/>
</dbReference>
<dbReference type="AlphaFoldDB" id="A0A7V4U137"/>
<gene>
    <name evidence="2" type="ORF">ENK44_04665</name>
</gene>
<dbReference type="SMART" id="SM00065">
    <property type="entry name" value="GAF"/>
    <property type="match status" value="1"/>
</dbReference>
<dbReference type="SUPFAM" id="SSF55781">
    <property type="entry name" value="GAF domain-like"/>
    <property type="match status" value="1"/>
</dbReference>
<dbReference type="PANTHER" id="PTHR43155">
    <property type="entry name" value="CYCLIC DI-GMP PHOSPHODIESTERASE PA4108-RELATED"/>
    <property type="match status" value="1"/>
</dbReference>
<organism evidence="2">
    <name type="scientific">Caldithrix abyssi</name>
    <dbReference type="NCBI Taxonomy" id="187145"/>
    <lineage>
        <taxon>Bacteria</taxon>
        <taxon>Pseudomonadati</taxon>
        <taxon>Calditrichota</taxon>
        <taxon>Calditrichia</taxon>
        <taxon>Calditrichales</taxon>
        <taxon>Calditrichaceae</taxon>
        <taxon>Caldithrix</taxon>
    </lineage>
</organism>
<reference evidence="2" key="1">
    <citation type="journal article" date="2020" name="mSystems">
        <title>Genome- and Community-Level Interaction Insights into Carbon Utilization and Element Cycling Functions of Hydrothermarchaeota in Hydrothermal Sediment.</title>
        <authorList>
            <person name="Zhou Z."/>
            <person name="Liu Y."/>
            <person name="Xu W."/>
            <person name="Pan J."/>
            <person name="Luo Z.H."/>
            <person name="Li M."/>
        </authorList>
    </citation>
    <scope>NUCLEOTIDE SEQUENCE [LARGE SCALE GENOMIC DNA]</scope>
    <source>
        <strain evidence="2">HyVt-577</strain>
    </source>
</reference>
<dbReference type="SUPFAM" id="SSF109604">
    <property type="entry name" value="HD-domain/PDEase-like"/>
    <property type="match status" value="1"/>
</dbReference>